<feature type="transmembrane region" description="Helical" evidence="1">
    <location>
        <begin position="30"/>
        <end position="50"/>
    </location>
</feature>
<evidence type="ECO:0000256" key="1">
    <source>
        <dbReference type="SAM" id="Phobius"/>
    </source>
</evidence>
<feature type="transmembrane region" description="Helical" evidence="1">
    <location>
        <begin position="7"/>
        <end position="24"/>
    </location>
</feature>
<dbReference type="AlphaFoldDB" id="A0A9I9EFU0"/>
<evidence type="ECO:0000313" key="2">
    <source>
        <dbReference type="EnsemblPlants" id="MELO3C033224.2.1"/>
    </source>
</evidence>
<organism evidence="2">
    <name type="scientific">Cucumis melo</name>
    <name type="common">Muskmelon</name>
    <dbReference type="NCBI Taxonomy" id="3656"/>
    <lineage>
        <taxon>Eukaryota</taxon>
        <taxon>Viridiplantae</taxon>
        <taxon>Streptophyta</taxon>
        <taxon>Embryophyta</taxon>
        <taxon>Tracheophyta</taxon>
        <taxon>Spermatophyta</taxon>
        <taxon>Magnoliopsida</taxon>
        <taxon>eudicotyledons</taxon>
        <taxon>Gunneridae</taxon>
        <taxon>Pentapetalae</taxon>
        <taxon>rosids</taxon>
        <taxon>fabids</taxon>
        <taxon>Cucurbitales</taxon>
        <taxon>Cucurbitaceae</taxon>
        <taxon>Benincaseae</taxon>
        <taxon>Cucumis</taxon>
    </lineage>
</organism>
<accession>A0A9I9EFU0</accession>
<sequence length="131" mass="15162">MVCYYNMFLLFLWTLFVLVLPIFLPPLPAPPMVLLFVPLVIMMLLIFFALSTSQLPTTTVASEIVLFLGSRRLEEEEKEIMKKRMVDFAQNQLKKRGCFILETTRQLSVCTIQSRVAKCLKETVFCDSVIY</sequence>
<dbReference type="PANTHER" id="PTHR38928">
    <property type="entry name" value="ARGOS7"/>
    <property type="match status" value="1"/>
</dbReference>
<proteinExistence type="predicted"/>
<dbReference type="Gramene" id="MELO3C033224.2.1">
    <property type="protein sequence ID" value="MELO3C033224.2.1"/>
    <property type="gene ID" value="MELO3C033224.2"/>
</dbReference>
<dbReference type="PANTHER" id="PTHR38928:SF8">
    <property type="entry name" value="TRANSMEMBRANE PROTEIN"/>
    <property type="match status" value="1"/>
</dbReference>
<dbReference type="EnsemblPlants" id="MELO3C033224.2.1">
    <property type="protein sequence ID" value="MELO3C033224.2.1"/>
    <property type="gene ID" value="MELO3C033224.2"/>
</dbReference>
<name>A0A9I9EFU0_CUCME</name>
<reference evidence="2" key="1">
    <citation type="submission" date="2023-03" db="UniProtKB">
        <authorList>
            <consortium name="EnsemblPlants"/>
        </authorList>
    </citation>
    <scope>IDENTIFICATION</scope>
</reference>
<keyword evidence="1" id="KW-1133">Transmembrane helix</keyword>
<keyword evidence="1" id="KW-0812">Transmembrane</keyword>
<keyword evidence="1" id="KW-0472">Membrane</keyword>
<protein>
    <submittedName>
        <fullName evidence="2">Uncharacterized protein</fullName>
    </submittedName>
</protein>